<proteinExistence type="predicted"/>
<reference evidence="1" key="1">
    <citation type="submission" date="2021-05" db="EMBL/GenBank/DDBJ databases">
        <title>Complete genome sequence of Pseudomonas seleniipraecipitans strain D1-6.</title>
        <authorList>
            <person name="Lafi F."/>
            <person name="Eida A."/>
            <person name="Alam I."/>
            <person name="Hert H."/>
            <person name="Saad M."/>
        </authorList>
    </citation>
    <scope>NUCLEOTIDE SEQUENCE</scope>
    <source>
        <strain evidence="1">D1-6</strain>
    </source>
</reference>
<dbReference type="EMBL" id="CP076114">
    <property type="protein sequence ID" value="UUD65057.1"/>
    <property type="molecule type" value="Genomic_DNA"/>
</dbReference>
<gene>
    <name evidence="1" type="ORF">D16iCDA_05100</name>
</gene>
<evidence type="ECO:0000313" key="2">
    <source>
        <dbReference type="Proteomes" id="UP000887421"/>
    </source>
</evidence>
<keyword evidence="2" id="KW-1185">Reference proteome</keyword>
<accession>A0ABY5JAN2</accession>
<sequence length="275" mass="31212">MNYLLAKLKGRGVGKYGVLLSDVDVYDFNINNYASVSYEPDHKLDGDCWFKIDDFLAQDFCIAFLKQAFVAADYQQLGARDLSKIAFICSIQNGDYFFQKVTPSTLIRRKMISMGAQVELEENSPKIIINEAPDALYVANQDALYFRSLSAISTIFRGVEVLFKEATQEEASDFLSQPFISVNNDYGVDKVGKFNRKRIAMAVETLGRLDGKTKSKLFSYVSKYCPTLKYDKKLEIFDVGSEDELKNLLYGIEERYYTTLHGKEKRLANSVVSLP</sequence>
<dbReference type="RefSeq" id="WP_070883205.1">
    <property type="nucleotide sequence ID" value="NZ_CP076114.1"/>
</dbReference>
<dbReference type="Proteomes" id="UP000887421">
    <property type="component" value="Chromosome"/>
</dbReference>
<name>A0ABY5JAN2_9GAMM</name>
<evidence type="ECO:0000313" key="1">
    <source>
        <dbReference type="EMBL" id="UUD65057.1"/>
    </source>
</evidence>
<protein>
    <submittedName>
        <fullName evidence="1">ATP F0F1 synthase synthase</fullName>
    </submittedName>
</protein>
<organism evidence="1 2">
    <name type="scientific">Phytopseudomonas seleniipraecipitans</name>
    <dbReference type="NCBI Taxonomy" id="640205"/>
    <lineage>
        <taxon>Bacteria</taxon>
        <taxon>Pseudomonadati</taxon>
        <taxon>Pseudomonadota</taxon>
        <taxon>Gammaproteobacteria</taxon>
        <taxon>Pseudomonadales</taxon>
        <taxon>Pseudomonadaceae</taxon>
        <taxon>Phytopseudomonas</taxon>
    </lineage>
</organism>